<gene>
    <name evidence="5" type="ORF">LHA26_14220</name>
</gene>
<dbReference type="InterPro" id="IPR010982">
    <property type="entry name" value="Lambda_DNA-bd_dom_sf"/>
</dbReference>
<keyword evidence="1" id="KW-0805">Transcription regulation</keyword>
<dbReference type="CDD" id="cd01545">
    <property type="entry name" value="PBP1_SalR"/>
    <property type="match status" value="1"/>
</dbReference>
<reference evidence="5" key="1">
    <citation type="journal article" date="2022" name="Toxins">
        <title>Genomic Analysis of Sphingopyxis sp. USTB-05 for Biodegrading Cyanobacterial Hepatotoxins.</title>
        <authorList>
            <person name="Liu C."/>
            <person name="Xu Q."/>
            <person name="Zhao Z."/>
            <person name="Zhang H."/>
            <person name="Liu X."/>
            <person name="Yin C."/>
            <person name="Liu Y."/>
            <person name="Yan H."/>
        </authorList>
    </citation>
    <scope>NUCLEOTIDE SEQUENCE</scope>
    <source>
        <strain evidence="5">NBD5</strain>
    </source>
</reference>
<protein>
    <submittedName>
        <fullName evidence="5">LacI family DNA-binding transcriptional regulator</fullName>
    </submittedName>
</protein>
<sequence>MAIVTIKDVAERVGVSAKTVSRVINGEPHVRAALREQVERVVAELGYRPNAHARSLSSARSYLLAMLFDDPSSGYAIAMQQGAMAQCRARSYHLLVERLDAQQPRFVEELADTAAALRLDGVILPPPLCDMPELLDAVERLGLPYVRVSPAAPGARAAPSLGIDEEAAAAEMVRHLIALGHRAIAFVAGDPVHASAARRRSGFVAAMTAAGLSARAIKPGDFTFRAGLAAGEALLGRRAPPSAIFAANDDMALGVLVAALRRGLAVPEQLSVAGFDDGPTARIAWPALTTIRQPTAEMGAAAVDLLIDRAAGDHHALLDFALVERDSTAAPGPARAG</sequence>
<evidence type="ECO:0000313" key="5">
    <source>
        <dbReference type="EMBL" id="USI72435.1"/>
    </source>
</evidence>
<dbReference type="InterPro" id="IPR046335">
    <property type="entry name" value="LacI/GalR-like_sensor"/>
</dbReference>
<dbReference type="InterPro" id="IPR028082">
    <property type="entry name" value="Peripla_BP_I"/>
</dbReference>
<evidence type="ECO:0000256" key="3">
    <source>
        <dbReference type="ARBA" id="ARBA00023163"/>
    </source>
</evidence>
<organism evidence="5 6">
    <name type="scientific">Sphingomonas morindae</name>
    <dbReference type="NCBI Taxonomy" id="1541170"/>
    <lineage>
        <taxon>Bacteria</taxon>
        <taxon>Pseudomonadati</taxon>
        <taxon>Pseudomonadota</taxon>
        <taxon>Alphaproteobacteria</taxon>
        <taxon>Sphingomonadales</taxon>
        <taxon>Sphingomonadaceae</taxon>
        <taxon>Sphingomonas</taxon>
    </lineage>
</organism>
<evidence type="ECO:0000256" key="2">
    <source>
        <dbReference type="ARBA" id="ARBA00023125"/>
    </source>
</evidence>
<dbReference type="EMBL" id="CP084930">
    <property type="protein sequence ID" value="USI72435.1"/>
    <property type="molecule type" value="Genomic_DNA"/>
</dbReference>
<dbReference type="SMART" id="SM00354">
    <property type="entry name" value="HTH_LACI"/>
    <property type="match status" value="1"/>
</dbReference>
<dbReference type="GO" id="GO:0003677">
    <property type="term" value="F:DNA binding"/>
    <property type="evidence" value="ECO:0007669"/>
    <property type="project" value="UniProtKB-KW"/>
</dbReference>
<dbReference type="InterPro" id="IPR000843">
    <property type="entry name" value="HTH_LacI"/>
</dbReference>
<dbReference type="Pfam" id="PF00356">
    <property type="entry name" value="LacI"/>
    <property type="match status" value="1"/>
</dbReference>
<evidence type="ECO:0000259" key="4">
    <source>
        <dbReference type="PROSITE" id="PS50932"/>
    </source>
</evidence>
<name>A0ABY4X6G7_9SPHN</name>
<dbReference type="Gene3D" id="1.10.260.40">
    <property type="entry name" value="lambda repressor-like DNA-binding domains"/>
    <property type="match status" value="1"/>
</dbReference>
<feature type="domain" description="HTH lacI-type" evidence="4">
    <location>
        <begin position="4"/>
        <end position="58"/>
    </location>
</feature>
<dbReference type="PANTHER" id="PTHR30146">
    <property type="entry name" value="LACI-RELATED TRANSCRIPTIONAL REPRESSOR"/>
    <property type="match status" value="1"/>
</dbReference>
<dbReference type="SUPFAM" id="SSF47413">
    <property type="entry name" value="lambda repressor-like DNA-binding domains"/>
    <property type="match status" value="1"/>
</dbReference>
<dbReference type="CDD" id="cd01392">
    <property type="entry name" value="HTH_LacI"/>
    <property type="match status" value="1"/>
</dbReference>
<keyword evidence="2 5" id="KW-0238">DNA-binding</keyword>
<dbReference type="PANTHER" id="PTHR30146:SF153">
    <property type="entry name" value="LACTOSE OPERON REPRESSOR"/>
    <property type="match status" value="1"/>
</dbReference>
<dbReference type="PROSITE" id="PS50932">
    <property type="entry name" value="HTH_LACI_2"/>
    <property type="match status" value="1"/>
</dbReference>
<evidence type="ECO:0000313" key="6">
    <source>
        <dbReference type="Proteomes" id="UP001056937"/>
    </source>
</evidence>
<keyword evidence="6" id="KW-1185">Reference proteome</keyword>
<accession>A0ABY4X6G7</accession>
<keyword evidence="3" id="KW-0804">Transcription</keyword>
<dbReference type="Gene3D" id="3.40.50.2300">
    <property type="match status" value="2"/>
</dbReference>
<evidence type="ECO:0000256" key="1">
    <source>
        <dbReference type="ARBA" id="ARBA00023015"/>
    </source>
</evidence>
<dbReference type="RefSeq" id="WP_252166244.1">
    <property type="nucleotide sequence ID" value="NZ_CP084930.1"/>
</dbReference>
<dbReference type="PRINTS" id="PR00036">
    <property type="entry name" value="HTHLACI"/>
</dbReference>
<dbReference type="Proteomes" id="UP001056937">
    <property type="component" value="Chromosome 1"/>
</dbReference>
<proteinExistence type="predicted"/>
<dbReference type="SUPFAM" id="SSF53822">
    <property type="entry name" value="Periplasmic binding protein-like I"/>
    <property type="match status" value="1"/>
</dbReference>
<dbReference type="PROSITE" id="PS00356">
    <property type="entry name" value="HTH_LACI_1"/>
    <property type="match status" value="1"/>
</dbReference>
<dbReference type="Pfam" id="PF13377">
    <property type="entry name" value="Peripla_BP_3"/>
    <property type="match status" value="1"/>
</dbReference>